<dbReference type="Gene3D" id="1.10.10.10">
    <property type="entry name" value="Winged helix-like DNA-binding domain superfamily/Winged helix DNA-binding domain"/>
    <property type="match status" value="1"/>
</dbReference>
<evidence type="ECO:0000313" key="6">
    <source>
        <dbReference type="EMBL" id="URF07194.1"/>
    </source>
</evidence>
<dbReference type="AlphaFoldDB" id="A0AAE9I4J5"/>
<dbReference type="PANTHER" id="PTHR33164:SF43">
    <property type="entry name" value="HTH-TYPE TRANSCRIPTIONAL REPRESSOR YETL"/>
    <property type="match status" value="1"/>
</dbReference>
<dbReference type="InterPro" id="IPR036390">
    <property type="entry name" value="WH_DNA-bd_sf"/>
</dbReference>
<dbReference type="KEGG" id="ccam:M5D45_18420"/>
<evidence type="ECO:0000256" key="1">
    <source>
        <dbReference type="ARBA" id="ARBA00023015"/>
    </source>
</evidence>
<feature type="domain" description="HTH marR-type" evidence="4">
    <location>
        <begin position="21"/>
        <end position="162"/>
    </location>
</feature>
<reference evidence="6" key="2">
    <citation type="journal article" date="2022" name="Microbiol. Resour. Announc.">
        <title>Genome Sequence of Cupriavidus campinensis Strain G5, a Member of a Bacterial Consortium Capable of Polyethylene Degradation.</title>
        <authorList>
            <person name="Schneider B."/>
            <person name="Pfeiffer F."/>
            <person name="Dyall-Smith M."/>
            <person name="Kunte H.J."/>
        </authorList>
    </citation>
    <scope>NUCLEOTIDE SEQUENCE</scope>
    <source>
        <strain evidence="6">G5</strain>
    </source>
</reference>
<dbReference type="Pfam" id="PF01047">
    <property type="entry name" value="MarR"/>
    <property type="match status" value="1"/>
</dbReference>
<dbReference type="GO" id="GO:0006950">
    <property type="term" value="P:response to stress"/>
    <property type="evidence" value="ECO:0007669"/>
    <property type="project" value="TreeGrafter"/>
</dbReference>
<sequence length="165" mass="18225">MPFEQRIARFCAEYPDAPHDLMLASRLLLRSARLLRHHIERALAPHALDMGQYLVMSLLLADGGQPTMPSELGVAIDATRTQMTRLIDGLEARGLVQRKTSTQDRRSLELTLTAEGRALLDRAAPAVHAAYGEAWAPLGKDRLADVTRDLAQLHQNLAALDAQRS</sequence>
<reference evidence="6" key="3">
    <citation type="submission" date="2022-05" db="EMBL/GenBank/DDBJ databases">
        <authorList>
            <person name="Kunte H.-J."/>
        </authorList>
    </citation>
    <scope>NUCLEOTIDE SEQUENCE</scope>
    <source>
        <strain evidence="6">G5</strain>
    </source>
</reference>
<accession>A0AAE9I4J5</accession>
<keyword evidence="7" id="KW-1185">Reference proteome</keyword>
<dbReference type="PRINTS" id="PR00598">
    <property type="entry name" value="HTHMARR"/>
</dbReference>
<proteinExistence type="predicted"/>
<dbReference type="InterPro" id="IPR000835">
    <property type="entry name" value="HTH_MarR-typ"/>
</dbReference>
<dbReference type="PANTHER" id="PTHR33164">
    <property type="entry name" value="TRANSCRIPTIONAL REGULATOR, MARR FAMILY"/>
    <property type="match status" value="1"/>
</dbReference>
<gene>
    <name evidence="5" type="ORF">FGG12_18035</name>
    <name evidence="6" type="ORF">M5D45_18420</name>
</gene>
<dbReference type="InterPro" id="IPR023187">
    <property type="entry name" value="Tscrpt_reg_MarR-type_CS"/>
</dbReference>
<dbReference type="PROSITE" id="PS01117">
    <property type="entry name" value="HTH_MARR_1"/>
    <property type="match status" value="1"/>
</dbReference>
<organism evidence="6 8">
    <name type="scientific">Cupriavidus campinensis</name>
    <dbReference type="NCBI Taxonomy" id="151783"/>
    <lineage>
        <taxon>Bacteria</taxon>
        <taxon>Pseudomonadati</taxon>
        <taxon>Pseudomonadota</taxon>
        <taxon>Betaproteobacteria</taxon>
        <taxon>Burkholderiales</taxon>
        <taxon>Burkholderiaceae</taxon>
        <taxon>Cupriavidus</taxon>
    </lineage>
</organism>
<dbReference type="SUPFAM" id="SSF46785">
    <property type="entry name" value="Winged helix' DNA-binding domain"/>
    <property type="match status" value="1"/>
</dbReference>
<dbReference type="EMBL" id="VCIZ01000011">
    <property type="protein sequence ID" value="TSP11139.1"/>
    <property type="molecule type" value="Genomic_DNA"/>
</dbReference>
<evidence type="ECO:0000256" key="3">
    <source>
        <dbReference type="ARBA" id="ARBA00023163"/>
    </source>
</evidence>
<dbReference type="GO" id="GO:0003677">
    <property type="term" value="F:DNA binding"/>
    <property type="evidence" value="ECO:0007669"/>
    <property type="project" value="UniProtKB-KW"/>
</dbReference>
<reference evidence="5 7" key="1">
    <citation type="submission" date="2019-05" db="EMBL/GenBank/DDBJ databases">
        <title>Whole genome sequence analysis of Cupriavidus campinensis S14E4C strain.</title>
        <authorList>
            <person name="Abbaszade G."/>
            <person name="Szabo A."/>
            <person name="Toumi M."/>
            <person name="Toth E."/>
        </authorList>
    </citation>
    <scope>NUCLEOTIDE SEQUENCE [LARGE SCALE GENOMIC DNA]</scope>
    <source>
        <strain evidence="5 7">S14E4C</strain>
    </source>
</reference>
<evidence type="ECO:0000313" key="5">
    <source>
        <dbReference type="EMBL" id="TSP11139.1"/>
    </source>
</evidence>
<name>A0AAE9I4J5_9BURK</name>
<keyword evidence="2" id="KW-0238">DNA-binding</keyword>
<evidence type="ECO:0000256" key="2">
    <source>
        <dbReference type="ARBA" id="ARBA00023125"/>
    </source>
</evidence>
<dbReference type="GO" id="GO:0003700">
    <property type="term" value="F:DNA-binding transcription factor activity"/>
    <property type="evidence" value="ECO:0007669"/>
    <property type="project" value="InterPro"/>
</dbReference>
<evidence type="ECO:0000313" key="8">
    <source>
        <dbReference type="Proteomes" id="UP001056132"/>
    </source>
</evidence>
<dbReference type="PROSITE" id="PS50995">
    <property type="entry name" value="HTH_MARR_2"/>
    <property type="match status" value="1"/>
</dbReference>
<evidence type="ECO:0000259" key="4">
    <source>
        <dbReference type="PROSITE" id="PS50995"/>
    </source>
</evidence>
<dbReference type="SMART" id="SM00347">
    <property type="entry name" value="HTH_MARR"/>
    <property type="match status" value="1"/>
</dbReference>
<dbReference type="Proteomes" id="UP001056132">
    <property type="component" value="Chromosome 2"/>
</dbReference>
<keyword evidence="1" id="KW-0805">Transcription regulation</keyword>
<dbReference type="RefSeq" id="WP_144199735.1">
    <property type="nucleotide sequence ID" value="NZ_CP097331.1"/>
</dbReference>
<dbReference type="EMBL" id="CP097331">
    <property type="protein sequence ID" value="URF07194.1"/>
    <property type="molecule type" value="Genomic_DNA"/>
</dbReference>
<keyword evidence="3" id="KW-0804">Transcription</keyword>
<dbReference type="InterPro" id="IPR039422">
    <property type="entry name" value="MarR/SlyA-like"/>
</dbReference>
<protein>
    <submittedName>
        <fullName evidence="6">MarR family transcriptional regulator</fullName>
    </submittedName>
</protein>
<dbReference type="Proteomes" id="UP000318943">
    <property type="component" value="Unassembled WGS sequence"/>
</dbReference>
<dbReference type="InterPro" id="IPR036388">
    <property type="entry name" value="WH-like_DNA-bd_sf"/>
</dbReference>
<evidence type="ECO:0000313" key="7">
    <source>
        <dbReference type="Proteomes" id="UP000318943"/>
    </source>
</evidence>